<dbReference type="AlphaFoldDB" id="A0A0T9YV43"/>
<proteinExistence type="predicted"/>
<accession>A0A0T9YV43</accession>
<dbReference type="EMBL" id="CSAE01000073">
    <property type="protein sequence ID" value="COV26699.1"/>
    <property type="molecule type" value="Genomic_DNA"/>
</dbReference>
<dbReference type="Proteomes" id="UP000038802">
    <property type="component" value="Unassembled WGS sequence"/>
</dbReference>
<reference evidence="3" key="1">
    <citation type="submission" date="2015-03" db="EMBL/GenBank/DDBJ databases">
        <authorList>
            <consortium name="Pathogen Informatics"/>
        </authorList>
    </citation>
    <scope>NUCLEOTIDE SEQUENCE [LARGE SCALE GENOMIC DNA]</scope>
    <source>
        <strain evidence="3">K00500041</strain>
    </source>
</reference>
<feature type="compositionally biased region" description="Polar residues" evidence="1">
    <location>
        <begin position="53"/>
        <end position="70"/>
    </location>
</feature>
<sequence length="87" mass="8714">MPPIGASVGGVLRFAPFGVPVVPLVKMMIDARRLAFGAGAVLLCAISSANVSSELPDGLSSSGLTPSARSLPNGGWAKLTALVYSSS</sequence>
<evidence type="ECO:0000313" key="3">
    <source>
        <dbReference type="Proteomes" id="UP000038802"/>
    </source>
</evidence>
<gene>
    <name evidence="2" type="ORF">ERS007703_00990</name>
</gene>
<feature type="region of interest" description="Disordered" evidence="1">
    <location>
        <begin position="53"/>
        <end position="73"/>
    </location>
</feature>
<name>A0A0T9YV43_MYCTX</name>
<evidence type="ECO:0000313" key="2">
    <source>
        <dbReference type="EMBL" id="COV26699.1"/>
    </source>
</evidence>
<organism evidence="2 3">
    <name type="scientific">Mycobacterium tuberculosis</name>
    <dbReference type="NCBI Taxonomy" id="1773"/>
    <lineage>
        <taxon>Bacteria</taxon>
        <taxon>Bacillati</taxon>
        <taxon>Actinomycetota</taxon>
        <taxon>Actinomycetes</taxon>
        <taxon>Mycobacteriales</taxon>
        <taxon>Mycobacteriaceae</taxon>
        <taxon>Mycobacterium</taxon>
        <taxon>Mycobacterium tuberculosis complex</taxon>
    </lineage>
</organism>
<protein>
    <submittedName>
        <fullName evidence="2">Uncharacterized protein</fullName>
    </submittedName>
</protein>
<evidence type="ECO:0000256" key="1">
    <source>
        <dbReference type="SAM" id="MobiDB-lite"/>
    </source>
</evidence>